<gene>
    <name evidence="2" type="ORF">TVAG_217250</name>
</gene>
<evidence type="ECO:0000313" key="3">
    <source>
        <dbReference type="Proteomes" id="UP000001542"/>
    </source>
</evidence>
<dbReference type="AlphaFoldDB" id="A2EZA7"/>
<proteinExistence type="predicted"/>
<dbReference type="RefSeq" id="XP_001330468.1">
    <property type="nucleotide sequence ID" value="XM_001330433.1"/>
</dbReference>
<evidence type="ECO:0000256" key="1">
    <source>
        <dbReference type="SAM" id="MobiDB-lite"/>
    </source>
</evidence>
<protein>
    <submittedName>
        <fullName evidence="2">Uncharacterized protein</fullName>
    </submittedName>
</protein>
<dbReference type="InParanoid" id="A2EZA7"/>
<name>A2EZA7_TRIV3</name>
<reference evidence="2" key="1">
    <citation type="submission" date="2006-10" db="EMBL/GenBank/DDBJ databases">
        <authorList>
            <person name="Amadeo P."/>
            <person name="Zhao Q."/>
            <person name="Wortman J."/>
            <person name="Fraser-Liggett C."/>
            <person name="Carlton J."/>
        </authorList>
    </citation>
    <scope>NUCLEOTIDE SEQUENCE</scope>
    <source>
        <strain evidence="2">G3</strain>
    </source>
</reference>
<dbReference type="VEuPathDB" id="TrichDB:TVAGG3_0136390"/>
<keyword evidence="3" id="KW-1185">Reference proteome</keyword>
<feature type="region of interest" description="Disordered" evidence="1">
    <location>
        <begin position="10"/>
        <end position="31"/>
    </location>
</feature>
<organism evidence="2 3">
    <name type="scientific">Trichomonas vaginalis (strain ATCC PRA-98 / G3)</name>
    <dbReference type="NCBI Taxonomy" id="412133"/>
    <lineage>
        <taxon>Eukaryota</taxon>
        <taxon>Metamonada</taxon>
        <taxon>Parabasalia</taxon>
        <taxon>Trichomonadida</taxon>
        <taxon>Trichomonadidae</taxon>
        <taxon>Trichomonas</taxon>
    </lineage>
</organism>
<dbReference type="EMBL" id="DS113550">
    <property type="protein sequence ID" value="EAY01988.1"/>
    <property type="molecule type" value="Genomic_DNA"/>
</dbReference>
<dbReference type="SMR" id="A2EZA7"/>
<sequence length="66" mass="8010">MRYILNIPEPEQVEEEPQAIEEAQDHKEEFEEKKNEILEELTKIEKKKYNFRKIYGNLINAVTRMT</sequence>
<dbReference type="KEGG" id="tva:4759824"/>
<dbReference type="Proteomes" id="UP000001542">
    <property type="component" value="Unassembled WGS sequence"/>
</dbReference>
<evidence type="ECO:0000313" key="2">
    <source>
        <dbReference type="EMBL" id="EAY01988.1"/>
    </source>
</evidence>
<accession>A2EZA7</accession>
<reference evidence="2" key="2">
    <citation type="journal article" date="2007" name="Science">
        <title>Draft genome sequence of the sexually transmitted pathogen Trichomonas vaginalis.</title>
        <authorList>
            <person name="Carlton J.M."/>
            <person name="Hirt R.P."/>
            <person name="Silva J.C."/>
            <person name="Delcher A.L."/>
            <person name="Schatz M."/>
            <person name="Zhao Q."/>
            <person name="Wortman J.R."/>
            <person name="Bidwell S.L."/>
            <person name="Alsmark U.C.M."/>
            <person name="Besteiro S."/>
            <person name="Sicheritz-Ponten T."/>
            <person name="Noel C.J."/>
            <person name="Dacks J.B."/>
            <person name="Foster P.G."/>
            <person name="Simillion C."/>
            <person name="Van de Peer Y."/>
            <person name="Miranda-Saavedra D."/>
            <person name="Barton G.J."/>
            <person name="Westrop G.D."/>
            <person name="Mueller S."/>
            <person name="Dessi D."/>
            <person name="Fiori P.L."/>
            <person name="Ren Q."/>
            <person name="Paulsen I."/>
            <person name="Zhang H."/>
            <person name="Bastida-Corcuera F.D."/>
            <person name="Simoes-Barbosa A."/>
            <person name="Brown M.T."/>
            <person name="Hayes R.D."/>
            <person name="Mukherjee M."/>
            <person name="Okumura C.Y."/>
            <person name="Schneider R."/>
            <person name="Smith A.J."/>
            <person name="Vanacova S."/>
            <person name="Villalvazo M."/>
            <person name="Haas B.J."/>
            <person name="Pertea M."/>
            <person name="Feldblyum T.V."/>
            <person name="Utterback T.R."/>
            <person name="Shu C.L."/>
            <person name="Osoegawa K."/>
            <person name="de Jong P.J."/>
            <person name="Hrdy I."/>
            <person name="Horvathova L."/>
            <person name="Zubacova Z."/>
            <person name="Dolezal P."/>
            <person name="Malik S.B."/>
            <person name="Logsdon J.M. Jr."/>
            <person name="Henze K."/>
            <person name="Gupta A."/>
            <person name="Wang C.C."/>
            <person name="Dunne R.L."/>
            <person name="Upcroft J.A."/>
            <person name="Upcroft P."/>
            <person name="White O."/>
            <person name="Salzberg S.L."/>
            <person name="Tang P."/>
            <person name="Chiu C.-H."/>
            <person name="Lee Y.-S."/>
            <person name="Embley T.M."/>
            <person name="Coombs G.H."/>
            <person name="Mottram J.C."/>
            <person name="Tachezy J."/>
            <person name="Fraser-Liggett C.M."/>
            <person name="Johnson P.J."/>
        </authorList>
    </citation>
    <scope>NUCLEOTIDE SEQUENCE [LARGE SCALE GENOMIC DNA]</scope>
    <source>
        <strain evidence="2">G3</strain>
    </source>
</reference>